<dbReference type="InterPro" id="IPR058245">
    <property type="entry name" value="NreC/VraR/RcsB-like_REC"/>
</dbReference>
<evidence type="ECO:0000259" key="5">
    <source>
        <dbReference type="PROSITE" id="PS50110"/>
    </source>
</evidence>
<keyword evidence="1 3" id="KW-0597">Phosphoprotein</keyword>
<dbReference type="PRINTS" id="PR00038">
    <property type="entry name" value="HTHLUXR"/>
</dbReference>
<comment type="caution">
    <text evidence="6">The sequence shown here is derived from an EMBL/GenBank/DDBJ whole genome shotgun (WGS) entry which is preliminary data.</text>
</comment>
<dbReference type="SMART" id="SM00448">
    <property type="entry name" value="REC"/>
    <property type="match status" value="1"/>
</dbReference>
<feature type="modified residue" description="4-aspartylphosphate" evidence="3">
    <location>
        <position position="52"/>
    </location>
</feature>
<dbReference type="AlphaFoldDB" id="A0A853ILP2"/>
<dbReference type="SUPFAM" id="SSF46894">
    <property type="entry name" value="C-terminal effector domain of the bipartite response regulators"/>
    <property type="match status" value="1"/>
</dbReference>
<evidence type="ECO:0000313" key="6">
    <source>
        <dbReference type="EMBL" id="NZA01306.1"/>
    </source>
</evidence>
<dbReference type="Pfam" id="PF00196">
    <property type="entry name" value="GerE"/>
    <property type="match status" value="1"/>
</dbReference>
<name>A0A853ILP2_9BURK</name>
<keyword evidence="2" id="KW-0238">DNA-binding</keyword>
<dbReference type="CDD" id="cd17535">
    <property type="entry name" value="REC_NarL-like"/>
    <property type="match status" value="1"/>
</dbReference>
<dbReference type="RefSeq" id="WP_180549797.1">
    <property type="nucleotide sequence ID" value="NZ_JACCKX010000001.1"/>
</dbReference>
<dbReference type="CDD" id="cd06170">
    <property type="entry name" value="LuxR_C_like"/>
    <property type="match status" value="1"/>
</dbReference>
<gene>
    <name evidence="6" type="ORF">H0I39_05155</name>
</gene>
<evidence type="ECO:0000256" key="2">
    <source>
        <dbReference type="ARBA" id="ARBA00023125"/>
    </source>
</evidence>
<evidence type="ECO:0000313" key="7">
    <source>
        <dbReference type="Proteomes" id="UP000589716"/>
    </source>
</evidence>
<dbReference type="Proteomes" id="UP000589716">
    <property type="component" value="Unassembled WGS sequence"/>
</dbReference>
<dbReference type="Gene3D" id="3.40.50.2300">
    <property type="match status" value="1"/>
</dbReference>
<dbReference type="InterPro" id="IPR051015">
    <property type="entry name" value="EvgA-like"/>
</dbReference>
<dbReference type="PROSITE" id="PS50043">
    <property type="entry name" value="HTH_LUXR_2"/>
    <property type="match status" value="1"/>
</dbReference>
<sequence length="220" mass="23175">MKILIADDHRLILEAVAEKLAELAPQVGFVQALSVQELLDSVSADLDLAVIDLGMPGAHGVGHIAQVHQRQPGLRMVVLSGQEDPAIMHAALDAGASGFIPKAYSPDVMLSAIRLVLQGGVYVPPLMMSHPGLDDGHRTPGPAASPRGAHAAAAHLRHVLTDRQLEVLSLLSEGQQNKQIGRNLGISEGTVKIHLAAIFRALKVRNRTEAVVAARAVTAG</sequence>
<organism evidence="6 7">
    <name type="scientific">Ottowia beijingensis</name>
    <dbReference type="NCBI Taxonomy" id="1207057"/>
    <lineage>
        <taxon>Bacteria</taxon>
        <taxon>Pseudomonadati</taxon>
        <taxon>Pseudomonadota</taxon>
        <taxon>Betaproteobacteria</taxon>
        <taxon>Burkholderiales</taxon>
        <taxon>Comamonadaceae</taxon>
        <taxon>Ottowia</taxon>
    </lineage>
</organism>
<accession>A0A853ILP2</accession>
<dbReference type="GO" id="GO:0003677">
    <property type="term" value="F:DNA binding"/>
    <property type="evidence" value="ECO:0007669"/>
    <property type="project" value="UniProtKB-KW"/>
</dbReference>
<dbReference type="PANTHER" id="PTHR45566">
    <property type="entry name" value="HTH-TYPE TRANSCRIPTIONAL REGULATOR YHJB-RELATED"/>
    <property type="match status" value="1"/>
</dbReference>
<protein>
    <submittedName>
        <fullName evidence="6">Response regulator transcription factor</fullName>
    </submittedName>
</protein>
<proteinExistence type="predicted"/>
<evidence type="ECO:0000256" key="3">
    <source>
        <dbReference type="PROSITE-ProRule" id="PRU00169"/>
    </source>
</evidence>
<feature type="domain" description="HTH luxR-type" evidence="4">
    <location>
        <begin position="153"/>
        <end position="218"/>
    </location>
</feature>
<dbReference type="GO" id="GO:0000160">
    <property type="term" value="P:phosphorelay signal transduction system"/>
    <property type="evidence" value="ECO:0007669"/>
    <property type="project" value="InterPro"/>
</dbReference>
<feature type="domain" description="Response regulatory" evidence="5">
    <location>
        <begin position="2"/>
        <end position="117"/>
    </location>
</feature>
<dbReference type="PROSITE" id="PS50110">
    <property type="entry name" value="RESPONSE_REGULATORY"/>
    <property type="match status" value="1"/>
</dbReference>
<dbReference type="GO" id="GO:0006355">
    <property type="term" value="P:regulation of DNA-templated transcription"/>
    <property type="evidence" value="ECO:0007669"/>
    <property type="project" value="InterPro"/>
</dbReference>
<dbReference type="Pfam" id="PF00072">
    <property type="entry name" value="Response_reg"/>
    <property type="match status" value="1"/>
</dbReference>
<keyword evidence="7" id="KW-1185">Reference proteome</keyword>
<dbReference type="InterPro" id="IPR001789">
    <property type="entry name" value="Sig_transdc_resp-reg_receiver"/>
</dbReference>
<dbReference type="InterPro" id="IPR000792">
    <property type="entry name" value="Tscrpt_reg_LuxR_C"/>
</dbReference>
<dbReference type="EMBL" id="JACCKX010000001">
    <property type="protein sequence ID" value="NZA01306.1"/>
    <property type="molecule type" value="Genomic_DNA"/>
</dbReference>
<evidence type="ECO:0000259" key="4">
    <source>
        <dbReference type="PROSITE" id="PS50043"/>
    </source>
</evidence>
<dbReference type="InterPro" id="IPR011006">
    <property type="entry name" value="CheY-like_superfamily"/>
</dbReference>
<evidence type="ECO:0000256" key="1">
    <source>
        <dbReference type="ARBA" id="ARBA00022553"/>
    </source>
</evidence>
<reference evidence="6 7" key="1">
    <citation type="submission" date="2020-07" db="EMBL/GenBank/DDBJ databases">
        <authorList>
            <person name="Maaloum M."/>
        </authorList>
    </citation>
    <scope>NUCLEOTIDE SEQUENCE [LARGE SCALE GENOMIC DNA]</scope>
    <source>
        <strain evidence="6 7">GCS-AN-3</strain>
    </source>
</reference>
<dbReference type="SMART" id="SM00421">
    <property type="entry name" value="HTH_LUXR"/>
    <property type="match status" value="1"/>
</dbReference>
<dbReference type="PANTHER" id="PTHR45566:SF1">
    <property type="entry name" value="HTH-TYPE TRANSCRIPTIONAL REGULATOR YHJB-RELATED"/>
    <property type="match status" value="1"/>
</dbReference>
<dbReference type="InterPro" id="IPR016032">
    <property type="entry name" value="Sig_transdc_resp-reg_C-effctor"/>
</dbReference>
<dbReference type="SUPFAM" id="SSF52172">
    <property type="entry name" value="CheY-like"/>
    <property type="match status" value="1"/>
</dbReference>